<dbReference type="EMBL" id="MU274903">
    <property type="protein sequence ID" value="KAI0092422.1"/>
    <property type="molecule type" value="Genomic_DNA"/>
</dbReference>
<organism evidence="1 2">
    <name type="scientific">Irpex rosettiformis</name>
    <dbReference type="NCBI Taxonomy" id="378272"/>
    <lineage>
        <taxon>Eukaryota</taxon>
        <taxon>Fungi</taxon>
        <taxon>Dikarya</taxon>
        <taxon>Basidiomycota</taxon>
        <taxon>Agaricomycotina</taxon>
        <taxon>Agaricomycetes</taxon>
        <taxon>Polyporales</taxon>
        <taxon>Irpicaceae</taxon>
        <taxon>Irpex</taxon>
    </lineage>
</organism>
<accession>A0ACB8UDG6</accession>
<keyword evidence="2" id="KW-1185">Reference proteome</keyword>
<name>A0ACB8UDG6_9APHY</name>
<reference evidence="1" key="1">
    <citation type="journal article" date="2021" name="Environ. Microbiol.">
        <title>Gene family expansions and transcriptome signatures uncover fungal adaptations to wood decay.</title>
        <authorList>
            <person name="Hage H."/>
            <person name="Miyauchi S."/>
            <person name="Viragh M."/>
            <person name="Drula E."/>
            <person name="Min B."/>
            <person name="Chaduli D."/>
            <person name="Navarro D."/>
            <person name="Favel A."/>
            <person name="Norest M."/>
            <person name="Lesage-Meessen L."/>
            <person name="Balint B."/>
            <person name="Merenyi Z."/>
            <person name="de Eugenio L."/>
            <person name="Morin E."/>
            <person name="Martinez A.T."/>
            <person name="Baldrian P."/>
            <person name="Stursova M."/>
            <person name="Martinez M.J."/>
            <person name="Novotny C."/>
            <person name="Magnuson J.K."/>
            <person name="Spatafora J.W."/>
            <person name="Maurice S."/>
            <person name="Pangilinan J."/>
            <person name="Andreopoulos W."/>
            <person name="LaButti K."/>
            <person name="Hundley H."/>
            <person name="Na H."/>
            <person name="Kuo A."/>
            <person name="Barry K."/>
            <person name="Lipzen A."/>
            <person name="Henrissat B."/>
            <person name="Riley R."/>
            <person name="Ahrendt S."/>
            <person name="Nagy L.G."/>
            <person name="Grigoriev I.V."/>
            <person name="Martin F."/>
            <person name="Rosso M.N."/>
        </authorList>
    </citation>
    <scope>NUCLEOTIDE SEQUENCE</scope>
    <source>
        <strain evidence="1">CBS 384.51</strain>
    </source>
</reference>
<evidence type="ECO:0000313" key="2">
    <source>
        <dbReference type="Proteomes" id="UP001055072"/>
    </source>
</evidence>
<proteinExistence type="predicted"/>
<comment type="caution">
    <text evidence="1">The sequence shown here is derived from an EMBL/GenBank/DDBJ whole genome shotgun (WGS) entry which is preliminary data.</text>
</comment>
<gene>
    <name evidence="1" type="ORF">BDY19DRAFT_990148</name>
</gene>
<protein>
    <submittedName>
        <fullName evidence="1">Uncharacterized protein</fullName>
    </submittedName>
</protein>
<evidence type="ECO:0000313" key="1">
    <source>
        <dbReference type="EMBL" id="KAI0092422.1"/>
    </source>
</evidence>
<sequence>MNLDQHIRDQASLASEGHSLAEGAPAVPSPSASQVADALERRIQEKKAEQQAAANTLYKPFDEEHDKRQEFRRMIDPAILRPNPKPVALESLKTLLKIAQNILQNPDEPKYLRFKPTNHMIKKTLVDPKGALEYAVAMGFHPEVENFQPYYVFRKHKHLRDLEIGAEILQEALVRESEKEERHERTQRTQKAAEAARVANAKQAFLDDRKDRTIIEKRERELREAKAAIAARRTSVPPASPDPSTMPGPGHSLRSVENVDD</sequence>
<dbReference type="Proteomes" id="UP001055072">
    <property type="component" value="Unassembled WGS sequence"/>
</dbReference>